<evidence type="ECO:0000256" key="1">
    <source>
        <dbReference type="SAM" id="SignalP"/>
    </source>
</evidence>
<accession>A0A3M7SMP7</accession>
<keyword evidence="1" id="KW-0732">Signal</keyword>
<organism evidence="2 3">
    <name type="scientific">Brachionus plicatilis</name>
    <name type="common">Marine rotifer</name>
    <name type="synonym">Brachionus muelleri</name>
    <dbReference type="NCBI Taxonomy" id="10195"/>
    <lineage>
        <taxon>Eukaryota</taxon>
        <taxon>Metazoa</taxon>
        <taxon>Spiralia</taxon>
        <taxon>Gnathifera</taxon>
        <taxon>Rotifera</taxon>
        <taxon>Eurotatoria</taxon>
        <taxon>Monogononta</taxon>
        <taxon>Pseudotrocha</taxon>
        <taxon>Ploima</taxon>
        <taxon>Brachionidae</taxon>
        <taxon>Brachionus</taxon>
    </lineage>
</organism>
<feature type="signal peptide" evidence="1">
    <location>
        <begin position="1"/>
        <end position="15"/>
    </location>
</feature>
<name>A0A3M7SMP7_BRAPC</name>
<sequence length="68" mass="8176">MKIILIFLFAVKLDTQTEFYFGYKIQVSDLNFFLSSKYNLEPKDKIRINYSAKFLIVTSHQRKFAKQF</sequence>
<keyword evidence="3" id="KW-1185">Reference proteome</keyword>
<evidence type="ECO:0000313" key="3">
    <source>
        <dbReference type="Proteomes" id="UP000276133"/>
    </source>
</evidence>
<feature type="chain" id="PRO_5018012497" evidence="1">
    <location>
        <begin position="16"/>
        <end position="68"/>
    </location>
</feature>
<dbReference type="EMBL" id="REGN01001114">
    <property type="protein sequence ID" value="RNA36897.1"/>
    <property type="molecule type" value="Genomic_DNA"/>
</dbReference>
<protein>
    <submittedName>
        <fullName evidence="2">Uncharacterized protein</fullName>
    </submittedName>
</protein>
<dbReference type="AlphaFoldDB" id="A0A3M7SMP7"/>
<comment type="caution">
    <text evidence="2">The sequence shown here is derived from an EMBL/GenBank/DDBJ whole genome shotgun (WGS) entry which is preliminary data.</text>
</comment>
<gene>
    <name evidence="2" type="ORF">BpHYR1_051429</name>
</gene>
<evidence type="ECO:0000313" key="2">
    <source>
        <dbReference type="EMBL" id="RNA36897.1"/>
    </source>
</evidence>
<proteinExistence type="predicted"/>
<reference evidence="2 3" key="1">
    <citation type="journal article" date="2018" name="Sci. Rep.">
        <title>Genomic signatures of local adaptation to the degree of environmental predictability in rotifers.</title>
        <authorList>
            <person name="Franch-Gras L."/>
            <person name="Hahn C."/>
            <person name="Garcia-Roger E.M."/>
            <person name="Carmona M.J."/>
            <person name="Serra M."/>
            <person name="Gomez A."/>
        </authorList>
    </citation>
    <scope>NUCLEOTIDE SEQUENCE [LARGE SCALE GENOMIC DNA]</scope>
    <source>
        <strain evidence="2">HYR1</strain>
    </source>
</reference>
<dbReference type="Proteomes" id="UP000276133">
    <property type="component" value="Unassembled WGS sequence"/>
</dbReference>